<name>A0A8H7RXK8_9FUNG</name>
<dbReference type="PROSITE" id="PS51821">
    <property type="entry name" value="VELVET"/>
    <property type="match status" value="1"/>
</dbReference>
<dbReference type="Gene3D" id="2.60.40.3960">
    <property type="entry name" value="Velvet domain"/>
    <property type="match status" value="1"/>
</dbReference>
<evidence type="ECO:0000313" key="8">
    <source>
        <dbReference type="Proteomes" id="UP000646827"/>
    </source>
</evidence>
<dbReference type="InterPro" id="IPR021740">
    <property type="entry name" value="Velvet"/>
</dbReference>
<dbReference type="InterPro" id="IPR037525">
    <property type="entry name" value="Velvet_dom"/>
</dbReference>
<organism evidence="7 8">
    <name type="scientific">Circinella minor</name>
    <dbReference type="NCBI Taxonomy" id="1195481"/>
    <lineage>
        <taxon>Eukaryota</taxon>
        <taxon>Fungi</taxon>
        <taxon>Fungi incertae sedis</taxon>
        <taxon>Mucoromycota</taxon>
        <taxon>Mucoromycotina</taxon>
        <taxon>Mucoromycetes</taxon>
        <taxon>Mucorales</taxon>
        <taxon>Lichtheimiaceae</taxon>
        <taxon>Circinella</taxon>
    </lineage>
</organism>
<feature type="region of interest" description="Disordered" evidence="5">
    <location>
        <begin position="385"/>
        <end position="415"/>
    </location>
</feature>
<evidence type="ECO:0000256" key="3">
    <source>
        <dbReference type="ARBA" id="ARBA00023163"/>
    </source>
</evidence>
<dbReference type="OrthoDB" id="3056235at2759"/>
<dbReference type="EMBL" id="JAEPRB010000280">
    <property type="protein sequence ID" value="KAG2217678.1"/>
    <property type="molecule type" value="Genomic_DNA"/>
</dbReference>
<protein>
    <recommendedName>
        <fullName evidence="6">Velvet domain-containing protein</fullName>
    </recommendedName>
</protein>
<dbReference type="Pfam" id="PF11754">
    <property type="entry name" value="Velvet"/>
    <property type="match status" value="1"/>
</dbReference>
<feature type="region of interest" description="Disordered" evidence="5">
    <location>
        <begin position="217"/>
        <end position="281"/>
    </location>
</feature>
<keyword evidence="2" id="KW-0805">Transcription regulation</keyword>
<accession>A0A8H7RXK8</accession>
<keyword evidence="8" id="KW-1185">Reference proteome</keyword>
<feature type="domain" description="Velvet" evidence="6">
    <location>
        <begin position="12"/>
        <end position="217"/>
    </location>
</feature>
<feature type="compositionally biased region" description="Low complexity" evidence="5">
    <location>
        <begin position="233"/>
        <end position="257"/>
    </location>
</feature>
<gene>
    <name evidence="7" type="ORF">INT45_008329</name>
</gene>
<dbReference type="PANTHER" id="PTHR33572:SF3">
    <property type="entry name" value="VELVET COMPLEX SUBUNIT B"/>
    <property type="match status" value="1"/>
</dbReference>
<evidence type="ECO:0000256" key="5">
    <source>
        <dbReference type="SAM" id="MobiDB-lite"/>
    </source>
</evidence>
<evidence type="ECO:0000313" key="7">
    <source>
        <dbReference type="EMBL" id="KAG2217678.1"/>
    </source>
</evidence>
<dbReference type="Proteomes" id="UP000646827">
    <property type="component" value="Unassembled WGS sequence"/>
</dbReference>
<proteinExistence type="predicted"/>
<dbReference type="InterPro" id="IPR038491">
    <property type="entry name" value="Velvet_dom_sf"/>
</dbReference>
<evidence type="ECO:0000259" key="6">
    <source>
        <dbReference type="PROSITE" id="PS51821"/>
    </source>
</evidence>
<keyword evidence="4" id="KW-0539">Nucleus</keyword>
<evidence type="ECO:0000256" key="2">
    <source>
        <dbReference type="ARBA" id="ARBA00023015"/>
    </source>
</evidence>
<evidence type="ECO:0000256" key="1">
    <source>
        <dbReference type="ARBA" id="ARBA00004123"/>
    </source>
</evidence>
<keyword evidence="3" id="KW-0804">Transcription</keyword>
<evidence type="ECO:0000256" key="4">
    <source>
        <dbReference type="ARBA" id="ARBA00023242"/>
    </source>
</evidence>
<dbReference type="PANTHER" id="PTHR33572">
    <property type="entry name" value="SPORE DEVELOPMENT REGULATOR VOSA"/>
    <property type="match status" value="1"/>
</dbReference>
<comment type="subcellular location">
    <subcellularLocation>
        <location evidence="1">Nucleus</location>
    </subcellularLocation>
</comment>
<dbReference type="AlphaFoldDB" id="A0A8H7RXK8"/>
<reference evidence="7 8" key="1">
    <citation type="submission" date="2020-12" db="EMBL/GenBank/DDBJ databases">
        <title>Metabolic potential, ecology and presence of endohyphal bacteria is reflected in genomic diversity of Mucoromycotina.</title>
        <authorList>
            <person name="Muszewska A."/>
            <person name="Okrasinska A."/>
            <person name="Steczkiewicz K."/>
            <person name="Drgas O."/>
            <person name="Orlowska M."/>
            <person name="Perlinska-Lenart U."/>
            <person name="Aleksandrzak-Piekarczyk T."/>
            <person name="Szatraj K."/>
            <person name="Zielenkiewicz U."/>
            <person name="Pilsyk S."/>
            <person name="Malc E."/>
            <person name="Mieczkowski P."/>
            <person name="Kruszewska J.S."/>
            <person name="Biernat P."/>
            <person name="Pawlowska J."/>
        </authorList>
    </citation>
    <scope>NUCLEOTIDE SEQUENCE [LARGE SCALE GENOMIC DNA]</scope>
    <source>
        <strain evidence="7 8">CBS 142.35</strain>
    </source>
</reference>
<feature type="compositionally biased region" description="Polar residues" evidence="5">
    <location>
        <begin position="258"/>
        <end position="267"/>
    </location>
</feature>
<dbReference type="GO" id="GO:0005634">
    <property type="term" value="C:nucleus"/>
    <property type="evidence" value="ECO:0007669"/>
    <property type="project" value="UniProtKB-SubCell"/>
</dbReference>
<sequence>MNISVPPPLGLGRPSRQSIQYRLVVVQQPTRARCCGFGEKDKRPINPPPILQLHITNSDGSLTPVSETDNVSHLIAQCDLFSADRKDNRNVVYNPASINPAYPNSNAAVMSFQDPKPIRNFLGTLVSNAHQLMDLQDRMGIFFIFHDVSVRTEGNFCLRFRFIDLSAGEPLTMSTQVLHEVFSDSFSVYSAKNFPGMTGTTPLSLCFSKQGIKISVRKGPGTKRTSDNIYGESSGSSSPIPGSTTTAASYSSSSTSAQNSVSHKMSVQQQQQEQDEINKHQQSVTALTTFVTSGTQRTGGKGGISKGNTSNNQMEELEETAFTIESRKQEAMKNKTSSTNTTNAISSAVENSFTSSSCSRPLSYHGNATPIPSTTNTTQYTKIHISSVLASDDDDDNSGDNSGPGWPQHQQYPWQ</sequence>
<comment type="caution">
    <text evidence="7">The sequence shown here is derived from an EMBL/GenBank/DDBJ whole genome shotgun (WGS) entry which is preliminary data.</text>
</comment>